<dbReference type="InterPro" id="IPR021109">
    <property type="entry name" value="Peptidase_aspartic_dom_sf"/>
</dbReference>
<organism evidence="1 2">
    <name type="scientific">Phoenicibacter congonensis</name>
    <dbReference type="NCBI Taxonomy" id="1944646"/>
    <lineage>
        <taxon>Bacteria</taxon>
        <taxon>Bacillati</taxon>
        <taxon>Actinomycetota</taxon>
        <taxon>Coriobacteriia</taxon>
        <taxon>Eggerthellales</taxon>
        <taxon>Eggerthellaceae</taxon>
        <taxon>Phoenicibacter</taxon>
    </lineage>
</organism>
<evidence type="ECO:0000313" key="2">
    <source>
        <dbReference type="Proteomes" id="UP001168575"/>
    </source>
</evidence>
<dbReference type="Gene3D" id="2.40.70.10">
    <property type="entry name" value="Acid Proteases"/>
    <property type="match status" value="1"/>
</dbReference>
<protein>
    <submittedName>
        <fullName evidence="1">Uncharacterized protein</fullName>
    </submittedName>
</protein>
<name>A0AA43RLD3_9ACTN</name>
<keyword evidence="2" id="KW-1185">Reference proteome</keyword>
<proteinExistence type="predicted"/>
<accession>A0AA43RLD3</accession>
<gene>
    <name evidence="1" type="ORF">Q3982_08385</name>
</gene>
<sequence length="143" mass="16048">MRRTIHGIIDKDTTLPVSRVIITTPFTATQTNIENVKHQSLVAVWDTGANISCVRPDIIKALALPAHPTQYTMRNTAPFSQYQCHIIIPECRAIFLNVDILPVPTNSACQVLIAMDIISQGCLQMQNGVFTFQFPETKNCRFF</sequence>
<dbReference type="AlphaFoldDB" id="A0AA43RLD3"/>
<evidence type="ECO:0000313" key="1">
    <source>
        <dbReference type="EMBL" id="MDO4842675.1"/>
    </source>
</evidence>
<reference evidence="1" key="1">
    <citation type="submission" date="2023-07" db="EMBL/GenBank/DDBJ databases">
        <title>Between Cages and Wild: Unraveling the Impact of Captivity on Animal Microbiomes and Antimicrobial Resistance.</title>
        <authorList>
            <person name="Schmartz G.P."/>
            <person name="Rehner J."/>
            <person name="Schuff M.J."/>
            <person name="Becker S.L."/>
            <person name="Kravczyk M."/>
            <person name="Gurevich A."/>
            <person name="Francke R."/>
            <person name="Mueller R."/>
            <person name="Keller V."/>
            <person name="Keller A."/>
        </authorList>
    </citation>
    <scope>NUCLEOTIDE SEQUENCE</scope>
    <source>
        <strain evidence="1">S12M_St_49</strain>
    </source>
</reference>
<comment type="caution">
    <text evidence="1">The sequence shown here is derived from an EMBL/GenBank/DDBJ whole genome shotgun (WGS) entry which is preliminary data.</text>
</comment>
<dbReference type="EMBL" id="JAUMVS010000258">
    <property type="protein sequence ID" value="MDO4842675.1"/>
    <property type="molecule type" value="Genomic_DNA"/>
</dbReference>
<dbReference type="Proteomes" id="UP001168575">
    <property type="component" value="Unassembled WGS sequence"/>
</dbReference>